<evidence type="ECO:0000313" key="3">
    <source>
        <dbReference type="Proteomes" id="UP000515121"/>
    </source>
</evidence>
<dbReference type="OrthoDB" id="778241at2759"/>
<reference evidence="4" key="1">
    <citation type="submission" date="2025-08" db="UniProtKB">
        <authorList>
            <consortium name="RefSeq"/>
        </authorList>
    </citation>
    <scope>IDENTIFICATION</scope>
    <source>
        <tissue evidence="4">Fruit stalk</tissue>
    </source>
</reference>
<dbReference type="PANTHER" id="PTHR33431:SF12">
    <property type="entry name" value="HIGH MOBILITY GROUP BOX PROTEIN, PUTATIVE (DUF1635)-RELATED"/>
    <property type="match status" value="1"/>
</dbReference>
<keyword evidence="3" id="KW-1185">Reference proteome</keyword>
<feature type="region of interest" description="Disordered" evidence="2">
    <location>
        <begin position="237"/>
        <end position="268"/>
    </location>
</feature>
<evidence type="ECO:0000256" key="1">
    <source>
        <dbReference type="SAM" id="Coils"/>
    </source>
</evidence>
<proteinExistence type="predicted"/>
<dbReference type="KEGG" id="dzi:111302168"/>
<evidence type="ECO:0000313" key="4">
    <source>
        <dbReference type="RefSeq" id="XP_022753842.1"/>
    </source>
</evidence>
<feature type="coiled-coil region" evidence="1">
    <location>
        <begin position="32"/>
        <end position="73"/>
    </location>
</feature>
<sequence length="318" mass="34605">MEELGSLWNYQENFDELKLKLQYTTIELESVKMEANEQIRIYREQVKHLLNLLMLAYQERDEAKAQSQKLLNKIMPSSPTELQSILPHLQSESPLMIAAKANSSITESNSLSDIYNNQSHGSSPIDSFFDAVTSPDFSSIKMADSVSLGFVNQPFVQEHNGSVSTGLVSSGVTKVDPAATVIDNLAKGKTLPKKGKLLQTVMEAGPLLQTLLLAGSLPRWRNPPPLQNFKIPPVSIEGCDSKSANQKPTANPNRTVAQKRLNSSSYPEMSCGSRQMFSAAMLNFASSASASGPTNSQLLSAGAGANSQITAGKRQRFL</sequence>
<dbReference type="PANTHER" id="PTHR33431">
    <property type="entry name" value="ENABLED-LIKE PROTEIN (DUF1635)"/>
    <property type="match status" value="1"/>
</dbReference>
<feature type="compositionally biased region" description="Polar residues" evidence="2">
    <location>
        <begin position="242"/>
        <end position="268"/>
    </location>
</feature>
<dbReference type="Proteomes" id="UP000515121">
    <property type="component" value="Unplaced"/>
</dbReference>
<keyword evidence="1" id="KW-0175">Coiled coil</keyword>
<dbReference type="AlphaFoldDB" id="A0A6P5ZMS7"/>
<evidence type="ECO:0000256" key="2">
    <source>
        <dbReference type="SAM" id="MobiDB-lite"/>
    </source>
</evidence>
<accession>A0A6P5ZMS7</accession>
<gene>
    <name evidence="4" type="primary">LOC111302168</name>
</gene>
<protein>
    <submittedName>
        <fullName evidence="4">Uncharacterized protein LOC111302168 isoform X1</fullName>
    </submittedName>
</protein>
<organism evidence="3 4">
    <name type="scientific">Durio zibethinus</name>
    <name type="common">Durian</name>
    <dbReference type="NCBI Taxonomy" id="66656"/>
    <lineage>
        <taxon>Eukaryota</taxon>
        <taxon>Viridiplantae</taxon>
        <taxon>Streptophyta</taxon>
        <taxon>Embryophyta</taxon>
        <taxon>Tracheophyta</taxon>
        <taxon>Spermatophyta</taxon>
        <taxon>Magnoliopsida</taxon>
        <taxon>eudicotyledons</taxon>
        <taxon>Gunneridae</taxon>
        <taxon>Pentapetalae</taxon>
        <taxon>rosids</taxon>
        <taxon>malvids</taxon>
        <taxon>Malvales</taxon>
        <taxon>Malvaceae</taxon>
        <taxon>Helicteroideae</taxon>
        <taxon>Durio</taxon>
    </lineage>
</organism>
<dbReference type="InterPro" id="IPR012862">
    <property type="entry name" value="DUF1635"/>
</dbReference>
<dbReference type="Pfam" id="PF07795">
    <property type="entry name" value="DUF1635"/>
    <property type="match status" value="1"/>
</dbReference>
<name>A0A6P5ZMS7_DURZI</name>
<dbReference type="GeneID" id="111302168"/>
<dbReference type="RefSeq" id="XP_022753842.1">
    <property type="nucleotide sequence ID" value="XM_022898107.1"/>
</dbReference>